<proteinExistence type="inferred from homology"/>
<evidence type="ECO:0000256" key="4">
    <source>
        <dbReference type="ARBA" id="ARBA00023315"/>
    </source>
</evidence>
<keyword evidence="4 5" id="KW-0012">Acyltransferase</keyword>
<sequence length="206" mass="22543">MKTFQRLPKTMKTTIELIKSDLFRVAGRIDLKCFMRKFIGNEGFNYMFWFRLASAHRNGVIGFMLRAKLRATQRKFGIVIPVGTTIGPGFFISHFGGIVVNETAVFGSNCNISQCTTIGSNHGKAATIGNNVYIGPNVCIVEAVTIGDNVTIGAGSVVTRDVVAGVTVAGSPARVMTNDAALNREGRYITRRWVMSHPEPRQRSEA</sequence>
<comment type="similarity">
    <text evidence="1">Belongs to the transferase hexapeptide repeat family.</text>
</comment>
<dbReference type="PANTHER" id="PTHR42811">
    <property type="entry name" value="SERINE ACETYLTRANSFERASE"/>
    <property type="match status" value="1"/>
</dbReference>
<keyword evidence="2 5" id="KW-0808">Transferase</keyword>
<dbReference type="InterPro" id="IPR011004">
    <property type="entry name" value="Trimer_LpxA-like_sf"/>
</dbReference>
<accession>A0ABU1LV14</accession>
<dbReference type="Pfam" id="PF00132">
    <property type="entry name" value="Hexapep"/>
    <property type="match status" value="1"/>
</dbReference>
<keyword evidence="6" id="KW-1185">Reference proteome</keyword>
<gene>
    <name evidence="5" type="ORF">J2804_003777</name>
</gene>
<dbReference type="InterPro" id="IPR018357">
    <property type="entry name" value="Hexapep_transf_CS"/>
</dbReference>
<dbReference type="Gene3D" id="2.160.10.10">
    <property type="entry name" value="Hexapeptide repeat proteins"/>
    <property type="match status" value="1"/>
</dbReference>
<reference evidence="5 6" key="1">
    <citation type="submission" date="2023-07" db="EMBL/GenBank/DDBJ databases">
        <title>Sorghum-associated microbial communities from plants grown in Nebraska, USA.</title>
        <authorList>
            <person name="Schachtman D."/>
        </authorList>
    </citation>
    <scope>NUCLEOTIDE SEQUENCE [LARGE SCALE GENOMIC DNA]</scope>
    <source>
        <strain evidence="5 6">DS1316</strain>
    </source>
</reference>
<dbReference type="InterPro" id="IPR001451">
    <property type="entry name" value="Hexapep"/>
</dbReference>
<comment type="caution">
    <text evidence="5">The sequence shown here is derived from an EMBL/GenBank/DDBJ whole genome shotgun (WGS) entry which is preliminary data.</text>
</comment>
<evidence type="ECO:0000256" key="1">
    <source>
        <dbReference type="ARBA" id="ARBA00007274"/>
    </source>
</evidence>
<dbReference type="InterPro" id="IPR045304">
    <property type="entry name" value="LbH_SAT"/>
</dbReference>
<keyword evidence="3" id="KW-0677">Repeat</keyword>
<dbReference type="EC" id="2.3.1.30" evidence="5"/>
<dbReference type="SUPFAM" id="SSF51161">
    <property type="entry name" value="Trimeric LpxA-like enzymes"/>
    <property type="match status" value="1"/>
</dbReference>
<evidence type="ECO:0000313" key="6">
    <source>
        <dbReference type="Proteomes" id="UP001264340"/>
    </source>
</evidence>
<dbReference type="CDD" id="cd03354">
    <property type="entry name" value="LbH_SAT"/>
    <property type="match status" value="1"/>
</dbReference>
<evidence type="ECO:0000256" key="2">
    <source>
        <dbReference type="ARBA" id="ARBA00022679"/>
    </source>
</evidence>
<evidence type="ECO:0000313" key="5">
    <source>
        <dbReference type="EMBL" id="MDR6410355.1"/>
    </source>
</evidence>
<dbReference type="EMBL" id="JAVDRP010000006">
    <property type="protein sequence ID" value="MDR6410355.1"/>
    <property type="molecule type" value="Genomic_DNA"/>
</dbReference>
<name>A0ABU1LV14_9BURK</name>
<dbReference type="RefSeq" id="WP_310122586.1">
    <property type="nucleotide sequence ID" value="NZ_JAVDQV010000004.1"/>
</dbReference>
<dbReference type="Proteomes" id="UP001264340">
    <property type="component" value="Unassembled WGS sequence"/>
</dbReference>
<dbReference type="PROSITE" id="PS00101">
    <property type="entry name" value="HEXAPEP_TRANSFERASES"/>
    <property type="match status" value="1"/>
</dbReference>
<dbReference type="GO" id="GO:0009001">
    <property type="term" value="F:serine O-acetyltransferase activity"/>
    <property type="evidence" value="ECO:0007669"/>
    <property type="project" value="UniProtKB-EC"/>
</dbReference>
<organism evidence="5 6">
    <name type="scientific">Paraburkholderia terricola</name>
    <dbReference type="NCBI Taxonomy" id="169427"/>
    <lineage>
        <taxon>Bacteria</taxon>
        <taxon>Pseudomonadati</taxon>
        <taxon>Pseudomonadota</taxon>
        <taxon>Betaproteobacteria</taxon>
        <taxon>Burkholderiales</taxon>
        <taxon>Burkholderiaceae</taxon>
        <taxon>Paraburkholderia</taxon>
    </lineage>
</organism>
<protein>
    <submittedName>
        <fullName evidence="5">Serine O-acetyltransferase</fullName>
        <ecNumber evidence="5">2.3.1.30</ecNumber>
    </submittedName>
</protein>
<evidence type="ECO:0000256" key="3">
    <source>
        <dbReference type="ARBA" id="ARBA00022737"/>
    </source>
</evidence>